<dbReference type="Proteomes" id="UP001320706">
    <property type="component" value="Unassembled WGS sequence"/>
</dbReference>
<comment type="caution">
    <text evidence="1">The sequence shown here is derived from an EMBL/GenBank/DDBJ whole genome shotgun (WGS) entry which is preliminary data.</text>
</comment>
<gene>
    <name evidence="1" type="primary">mns1B</name>
    <name evidence="1" type="ORF">M8818_007380</name>
</gene>
<name>A0ACC3S3T8_9PEZI</name>
<sequence length="563" mass="61360">MLSALENHDCSSVPLLRPMTNMYSFTYAAISALLLVSAALAASAADHHYPSKSYPGKGYSSVSHTFPSYPTPSNANATGEPASEVAYRANAVKEAFQFAWSGYSTWAFPNDELLPVNNSFSNSRNGWGASAVDAFSTALVMQDQDIVNQILAYIPTIDFSVSYENEQVSMFETTIRYLGGMLSGYDLLKGPLAHLANNSSDVDALLSQAQTLADLMSFGFETTTGIPSNNLYFNNRSTDSSTTNGLATIGSLVLEWTHLSDLTGNQTYAQLAQKGESYLLNPQPASSEPFPGLLGTDVNITSGLFVDAVGGWQGGDDSYYEYLLKMFVYDSSRFATYRDHWTTAANSTIEYLTSHPSSRPDLTFLAEFNGTSLIYNSEHLTCFDGGNFLLGGSVLSNPTYSAFGLSLIAGCHDLYTSTLTGIGPEAFSWNTTSLPANQTAFYDRAGFYITDSGYLLRPEVIESFYYAYRLTGDRVYQDWAWAAFVAINATTRVGSGFSEVTDVNAAGGGNKTNFQDSFLFAEVMKYSYLIHTEDAPWQVSRDGRNEFVFNTEAHPLKVAGPPV</sequence>
<keyword evidence="1" id="KW-0326">Glycosidase</keyword>
<dbReference type="EMBL" id="JAMKPW020000043">
    <property type="protein sequence ID" value="KAK8194192.1"/>
    <property type="molecule type" value="Genomic_DNA"/>
</dbReference>
<dbReference type="EC" id="3.2.1.113" evidence="1"/>
<proteinExistence type="predicted"/>
<keyword evidence="1" id="KW-0378">Hydrolase</keyword>
<reference evidence="1" key="1">
    <citation type="submission" date="2024-02" db="EMBL/GenBank/DDBJ databases">
        <title>Metagenome Assembled Genome of Zalaria obscura JY119.</title>
        <authorList>
            <person name="Vighnesh L."/>
            <person name="Jagadeeshwari U."/>
            <person name="Venkata Ramana C."/>
            <person name="Sasikala C."/>
        </authorList>
    </citation>
    <scope>NUCLEOTIDE SEQUENCE</scope>
    <source>
        <strain evidence="1">JY119</strain>
    </source>
</reference>
<protein>
    <submittedName>
        <fullName evidence="1">Mannosyl-oligosaccharide alpha-1,2-mannosidase 1B</fullName>
        <ecNumber evidence="1">3.2.1.113</ecNumber>
    </submittedName>
</protein>
<keyword evidence="2" id="KW-1185">Reference proteome</keyword>
<evidence type="ECO:0000313" key="2">
    <source>
        <dbReference type="Proteomes" id="UP001320706"/>
    </source>
</evidence>
<accession>A0ACC3S3T8</accession>
<organism evidence="1 2">
    <name type="scientific">Zalaria obscura</name>
    <dbReference type="NCBI Taxonomy" id="2024903"/>
    <lineage>
        <taxon>Eukaryota</taxon>
        <taxon>Fungi</taxon>
        <taxon>Dikarya</taxon>
        <taxon>Ascomycota</taxon>
        <taxon>Pezizomycotina</taxon>
        <taxon>Dothideomycetes</taxon>
        <taxon>Dothideomycetidae</taxon>
        <taxon>Dothideales</taxon>
        <taxon>Zalariaceae</taxon>
        <taxon>Zalaria</taxon>
    </lineage>
</organism>
<evidence type="ECO:0000313" key="1">
    <source>
        <dbReference type="EMBL" id="KAK8194192.1"/>
    </source>
</evidence>